<dbReference type="GO" id="GO:0006355">
    <property type="term" value="P:regulation of DNA-templated transcription"/>
    <property type="evidence" value="ECO:0007669"/>
    <property type="project" value="InterPro"/>
</dbReference>
<dbReference type="InterPro" id="IPR013087">
    <property type="entry name" value="Znf_C2H2_type"/>
</dbReference>
<dbReference type="SMART" id="SM00355">
    <property type="entry name" value="ZnF_C2H2"/>
    <property type="match status" value="3"/>
</dbReference>
<dbReference type="Pfam" id="PF13912">
    <property type="entry name" value="zf-C2H2_6"/>
    <property type="match status" value="3"/>
</dbReference>
<dbReference type="PROSITE" id="PS50157">
    <property type="entry name" value="ZINC_FINGER_C2H2_2"/>
    <property type="match status" value="3"/>
</dbReference>
<dbReference type="InterPro" id="IPR036236">
    <property type="entry name" value="Znf_C2H2_sf"/>
</dbReference>
<evidence type="ECO:0000256" key="2">
    <source>
        <dbReference type="SAM" id="MobiDB-lite"/>
    </source>
</evidence>
<feature type="region of interest" description="Disordered" evidence="2">
    <location>
        <begin position="189"/>
        <end position="218"/>
    </location>
</feature>
<dbReference type="OrthoDB" id="9411774at2759"/>
<dbReference type="PROSITE" id="PS00028">
    <property type="entry name" value="ZINC_FINGER_C2H2_1"/>
    <property type="match status" value="3"/>
</dbReference>
<accession>A0A7I8K521</accession>
<name>A0A7I8K521_SPIIN</name>
<feature type="compositionally biased region" description="Basic residues" evidence="2">
    <location>
        <begin position="135"/>
        <end position="145"/>
    </location>
</feature>
<dbReference type="AlphaFoldDB" id="A0A7I8K521"/>
<feature type="domain" description="C2H2-type" evidence="3">
    <location>
        <begin position="232"/>
        <end position="259"/>
    </location>
</feature>
<evidence type="ECO:0000256" key="1">
    <source>
        <dbReference type="PROSITE-ProRule" id="PRU00042"/>
    </source>
</evidence>
<keyword evidence="5" id="KW-1185">Reference proteome</keyword>
<protein>
    <recommendedName>
        <fullName evidence="3">C2H2-type domain-containing protein</fullName>
    </recommendedName>
</protein>
<gene>
    <name evidence="4" type="ORF">SI8410_02002878</name>
</gene>
<feature type="domain" description="C2H2-type" evidence="3">
    <location>
        <begin position="4"/>
        <end position="31"/>
    </location>
</feature>
<feature type="region of interest" description="Disordered" evidence="2">
    <location>
        <begin position="122"/>
        <end position="171"/>
    </location>
</feature>
<dbReference type="Proteomes" id="UP000663760">
    <property type="component" value="Chromosome 2"/>
</dbReference>
<feature type="region of interest" description="Disordered" evidence="2">
    <location>
        <begin position="376"/>
        <end position="401"/>
    </location>
</feature>
<dbReference type="PANTHER" id="PTHR46326:SF2">
    <property type="entry name" value="ZINC FINGER PROTEIN ZAT1-RELATED"/>
    <property type="match status" value="1"/>
</dbReference>
<dbReference type="PANTHER" id="PTHR46326">
    <property type="entry name" value="ZINC FINGER PROTEIN ZAT1-RELATED"/>
    <property type="match status" value="1"/>
</dbReference>
<organism evidence="4 5">
    <name type="scientific">Spirodela intermedia</name>
    <name type="common">Intermediate duckweed</name>
    <dbReference type="NCBI Taxonomy" id="51605"/>
    <lineage>
        <taxon>Eukaryota</taxon>
        <taxon>Viridiplantae</taxon>
        <taxon>Streptophyta</taxon>
        <taxon>Embryophyta</taxon>
        <taxon>Tracheophyta</taxon>
        <taxon>Spermatophyta</taxon>
        <taxon>Magnoliopsida</taxon>
        <taxon>Liliopsida</taxon>
        <taxon>Araceae</taxon>
        <taxon>Lemnoideae</taxon>
        <taxon>Spirodela</taxon>
    </lineage>
</organism>
<feature type="compositionally biased region" description="Acidic residues" evidence="2">
    <location>
        <begin position="201"/>
        <end position="214"/>
    </location>
</feature>
<reference evidence="4" key="1">
    <citation type="submission" date="2020-02" db="EMBL/GenBank/DDBJ databases">
        <authorList>
            <person name="Scholz U."/>
            <person name="Mascher M."/>
            <person name="Fiebig A."/>
        </authorList>
    </citation>
    <scope>NUCLEOTIDE SEQUENCE</scope>
</reference>
<keyword evidence="1" id="KW-0479">Metal-binding</keyword>
<keyword evidence="1" id="KW-0862">Zinc</keyword>
<dbReference type="GO" id="GO:0008270">
    <property type="term" value="F:zinc ion binding"/>
    <property type="evidence" value="ECO:0007669"/>
    <property type="project" value="UniProtKB-KW"/>
</dbReference>
<dbReference type="EMBL" id="LR746265">
    <property type="protein sequence ID" value="CAA7391607.1"/>
    <property type="molecule type" value="Genomic_DNA"/>
</dbReference>
<evidence type="ECO:0000313" key="5">
    <source>
        <dbReference type="Proteomes" id="UP000663760"/>
    </source>
</evidence>
<proteinExistence type="predicted"/>
<feature type="domain" description="C2H2-type" evidence="3">
    <location>
        <begin position="305"/>
        <end position="327"/>
    </location>
</feature>
<sequence>MDRHACRLCFRRFSNGRALGGHMRSHAPSAAAAAVRSQLIEYSASPSASSSASRGELEVTERVAEVSDEVVAGTEEDAKQLLSYGLRENPKKSFRLVDPEFSSTFVAADYASGGCSSVVVQDWESETESSVPPSLRRRSKRRRRAPPLSPPKSEPSLDPEPVSSVSDTTPDEDVARCLMMLSRDVWTTDTPAAAKRNSSYGEEEDEEEQPSDDDSEKRVAAARLRRGGRGKYQCGTCGKIFRSYQALGGHRASHKKIRPCLGSTLVDVEEEENDDRRRRGHQIHDADSEVNAAPCTVSSADRRIHECPVCFRVFSSGQALGGHKRSHLINSSSTTNSTTPVLVSNSVLAAAAAAVHVSATADASPVRATKSVGESLIDLNQPPPMDEEAELSAVSDGQQYK</sequence>
<dbReference type="Gene3D" id="3.30.160.60">
    <property type="entry name" value="Classic Zinc Finger"/>
    <property type="match status" value="1"/>
</dbReference>
<dbReference type="SUPFAM" id="SSF57667">
    <property type="entry name" value="beta-beta-alpha zinc fingers"/>
    <property type="match status" value="1"/>
</dbReference>
<evidence type="ECO:0000313" key="4">
    <source>
        <dbReference type="EMBL" id="CAA7391607.1"/>
    </source>
</evidence>
<dbReference type="InterPro" id="IPR044303">
    <property type="entry name" value="ZAT1/4/9"/>
</dbReference>
<keyword evidence="1" id="KW-0863">Zinc-finger</keyword>
<evidence type="ECO:0000259" key="3">
    <source>
        <dbReference type="PROSITE" id="PS50157"/>
    </source>
</evidence>